<dbReference type="Proteomes" id="UP000462066">
    <property type="component" value="Unassembled WGS sequence"/>
</dbReference>
<gene>
    <name evidence="2" type="ORF">B1992_02495</name>
</gene>
<dbReference type="PANTHER" id="PTHR34301">
    <property type="entry name" value="DNA-BINDING PROTEIN-RELATED"/>
    <property type="match status" value="1"/>
</dbReference>
<dbReference type="SMART" id="SM00382">
    <property type="entry name" value="AAA"/>
    <property type="match status" value="1"/>
</dbReference>
<dbReference type="InterPro" id="IPR027417">
    <property type="entry name" value="P-loop_NTPase"/>
</dbReference>
<comment type="caution">
    <text evidence="2">The sequence shown here is derived from an EMBL/GenBank/DDBJ whole genome shotgun (WGS) entry which is preliminary data.</text>
</comment>
<dbReference type="Pfam" id="PF13401">
    <property type="entry name" value="AAA_22"/>
    <property type="match status" value="1"/>
</dbReference>
<proteinExistence type="predicted"/>
<dbReference type="AlphaFoldDB" id="A0A7V8GPE3"/>
<protein>
    <recommendedName>
        <fullName evidence="1">AAA+ ATPase domain-containing protein</fullName>
    </recommendedName>
</protein>
<dbReference type="GO" id="GO:0016887">
    <property type="term" value="F:ATP hydrolysis activity"/>
    <property type="evidence" value="ECO:0007669"/>
    <property type="project" value="InterPro"/>
</dbReference>
<keyword evidence="3" id="KW-1185">Reference proteome</keyword>
<dbReference type="EMBL" id="MWIP01000002">
    <property type="protein sequence ID" value="KAF1687554.1"/>
    <property type="molecule type" value="Genomic_DNA"/>
</dbReference>
<reference evidence="2 3" key="1">
    <citation type="submission" date="2017-10" db="EMBL/GenBank/DDBJ databases">
        <title>Whole genome sequencing of Pseudoxanthomonas broegbernensis DSM 12573(T).</title>
        <authorList>
            <person name="Kumar S."/>
            <person name="Bansal K."/>
            <person name="Kaur A."/>
            <person name="Patil P."/>
            <person name="Sharma S."/>
            <person name="Patil P.B."/>
        </authorList>
    </citation>
    <scope>NUCLEOTIDE SEQUENCE [LARGE SCALE GENOMIC DNA]</scope>
    <source>
        <strain evidence="2 3">DSM 12573</strain>
    </source>
</reference>
<accession>A0A7V8GPE3</accession>
<dbReference type="Gene3D" id="3.40.50.300">
    <property type="entry name" value="P-loop containing nucleotide triphosphate hydrolases"/>
    <property type="match status" value="1"/>
</dbReference>
<organism evidence="2 3">
    <name type="scientific">Pseudoxanthomonas broegbernensis</name>
    <dbReference type="NCBI Taxonomy" id="83619"/>
    <lineage>
        <taxon>Bacteria</taxon>
        <taxon>Pseudomonadati</taxon>
        <taxon>Pseudomonadota</taxon>
        <taxon>Gammaproteobacteria</taxon>
        <taxon>Lysobacterales</taxon>
        <taxon>Lysobacteraceae</taxon>
        <taxon>Pseudoxanthomonas</taxon>
    </lineage>
</organism>
<evidence type="ECO:0000313" key="3">
    <source>
        <dbReference type="Proteomes" id="UP000462066"/>
    </source>
</evidence>
<feature type="domain" description="AAA+ ATPase" evidence="1">
    <location>
        <begin position="50"/>
        <end position="229"/>
    </location>
</feature>
<evidence type="ECO:0000313" key="2">
    <source>
        <dbReference type="EMBL" id="KAF1687554.1"/>
    </source>
</evidence>
<dbReference type="InterPro" id="IPR049945">
    <property type="entry name" value="AAA_22"/>
</dbReference>
<evidence type="ECO:0000259" key="1">
    <source>
        <dbReference type="SMART" id="SM00382"/>
    </source>
</evidence>
<name>A0A7V8GPE3_9GAMM</name>
<dbReference type="RefSeq" id="WP_162309881.1">
    <property type="nucleotide sequence ID" value="NZ_JACHGU010000002.1"/>
</dbReference>
<dbReference type="PANTHER" id="PTHR34301:SF8">
    <property type="entry name" value="ATPASE DOMAIN-CONTAINING PROTEIN"/>
    <property type="match status" value="1"/>
</dbReference>
<sequence>MIKAIHSLTRREFILALNGVSRHSYPIEDLKHLKGREVQLQKIEQAVLTKGRHVFVFGERGVGKTSLAKTAGKTGAHSPREFRQIGCAAGTSFEEILRQIIEAYGSDKLTQVERTKGWSFSLKDFGFKNQQLVRQDAPKLSASTAADILASLDEDDPFADGRIFVIDEMDKLEDKSVKEAFADLIKLIGDRACRTTIIFTGVGRDFREILGHHPSSYRHLLQIPLERLDYNPALDIIDDVLQRFELGWEEEPTRTARFRVADIANGFPYYVHLVVEKLMHALYADKEAEDITAKHLSTAIENAVLDVEEVIRAPYEAAVSGRSRDIKLAVWAAADSWDLERGASQIYASYVGICERVGHPSLESKKFSALLGRLKGPSYGAILKGGMRRGLYEFTENITRGYVRLCAAADGVELVDARYKNPRPVVTAQARAARRYIDPRSLGGPPSTLRR</sequence>
<dbReference type="InterPro" id="IPR003593">
    <property type="entry name" value="AAA+_ATPase"/>
</dbReference>
<dbReference type="SUPFAM" id="SSF52540">
    <property type="entry name" value="P-loop containing nucleoside triphosphate hydrolases"/>
    <property type="match status" value="1"/>
</dbReference>